<dbReference type="InterPro" id="IPR021383">
    <property type="entry name" value="DUF3015"/>
</dbReference>
<keyword evidence="1" id="KW-0732">Signal</keyword>
<proteinExistence type="predicted"/>
<evidence type="ECO:0000313" key="2">
    <source>
        <dbReference type="EMBL" id="RJG16542.1"/>
    </source>
</evidence>
<dbReference type="AlphaFoldDB" id="A0A418XV11"/>
<accession>A0A418XV11</accession>
<keyword evidence="3" id="KW-1185">Reference proteome</keyword>
<dbReference type="RefSeq" id="WP_022986173.1">
    <property type="nucleotide sequence ID" value="NZ_CAXGPP010000027.1"/>
</dbReference>
<comment type="caution">
    <text evidence="2">The sequence shown here is derived from an EMBL/GenBank/DDBJ whole genome shotgun (WGS) entry which is preliminary data.</text>
</comment>
<dbReference type="Proteomes" id="UP000283734">
    <property type="component" value="Unassembled WGS sequence"/>
</dbReference>
<dbReference type="OrthoDB" id="334910at2"/>
<feature type="signal peptide" evidence="1">
    <location>
        <begin position="1"/>
        <end position="19"/>
    </location>
</feature>
<sequence length="160" mass="16489">MKKTLIAAAMLGASTSAMAVAPGGPGCGWGNMLFEGQSGMPMHLLATLVNGTTGNATFGMTTGTNGCDTSGALTYSGQSLLGMTGVMEEVAQDMATGEGEALTALSVSMGIEASDRAHFNTVMHENFAAIFPHQDVTAKQVMASINDVMKKDQNLSKYTV</sequence>
<protein>
    <submittedName>
        <fullName evidence="2">DUF3015 domain-containing protein</fullName>
    </submittedName>
</protein>
<gene>
    <name evidence="2" type="ORF">D4A39_14960</name>
</gene>
<organism evidence="2 3">
    <name type="scientific">Alcanivorax profundi</name>
    <dbReference type="NCBI Taxonomy" id="2338368"/>
    <lineage>
        <taxon>Bacteria</taxon>
        <taxon>Pseudomonadati</taxon>
        <taxon>Pseudomonadota</taxon>
        <taxon>Gammaproteobacteria</taxon>
        <taxon>Oceanospirillales</taxon>
        <taxon>Alcanivoracaceae</taxon>
        <taxon>Alcanivorax</taxon>
    </lineage>
</organism>
<dbReference type="EMBL" id="QYYA01000005">
    <property type="protein sequence ID" value="RJG16542.1"/>
    <property type="molecule type" value="Genomic_DNA"/>
</dbReference>
<feature type="chain" id="PRO_5019236415" evidence="1">
    <location>
        <begin position="20"/>
        <end position="160"/>
    </location>
</feature>
<reference evidence="2 3" key="1">
    <citation type="submission" date="2018-09" db="EMBL/GenBank/DDBJ databases">
        <title>Alcanivorax profundi sp. nov., isolated from 1000 m-depth seawater of the Mariana Trench.</title>
        <authorList>
            <person name="Liu J."/>
        </authorList>
    </citation>
    <scope>NUCLEOTIDE SEQUENCE [LARGE SCALE GENOMIC DNA]</scope>
    <source>
        <strain evidence="2 3">MTEO17</strain>
    </source>
</reference>
<evidence type="ECO:0000256" key="1">
    <source>
        <dbReference type="SAM" id="SignalP"/>
    </source>
</evidence>
<evidence type="ECO:0000313" key="3">
    <source>
        <dbReference type="Proteomes" id="UP000283734"/>
    </source>
</evidence>
<dbReference type="Pfam" id="PF11220">
    <property type="entry name" value="DUF3015"/>
    <property type="match status" value="1"/>
</dbReference>
<name>A0A418XV11_9GAMM</name>